<name>A0ABR7LY83_9ACTN</name>
<evidence type="ECO:0000259" key="4">
    <source>
        <dbReference type="SMART" id="SM00822"/>
    </source>
</evidence>
<dbReference type="PANTHER" id="PTHR45024">
    <property type="entry name" value="DEHYDROGENASES, SHORT CHAIN"/>
    <property type="match status" value="1"/>
</dbReference>
<dbReference type="Proteomes" id="UP000805614">
    <property type="component" value="Unassembled WGS sequence"/>
</dbReference>
<dbReference type="EMBL" id="JABVEC010000032">
    <property type="protein sequence ID" value="MBC6469820.1"/>
    <property type="molecule type" value="Genomic_DNA"/>
</dbReference>
<reference evidence="5 6" key="1">
    <citation type="submission" date="2020-06" db="EMBL/GenBank/DDBJ databases">
        <title>Actinomadura xiongansis sp. nov., isolated from soil of Baiyangdian.</title>
        <authorList>
            <person name="Zhang X."/>
        </authorList>
    </citation>
    <scope>NUCLEOTIDE SEQUENCE [LARGE SCALE GENOMIC DNA]</scope>
    <source>
        <strain evidence="5 6">HBUM206468</strain>
    </source>
</reference>
<dbReference type="PRINTS" id="PR00080">
    <property type="entry name" value="SDRFAMILY"/>
</dbReference>
<dbReference type="SMART" id="SM00822">
    <property type="entry name" value="PKS_KR"/>
    <property type="match status" value="1"/>
</dbReference>
<dbReference type="InterPro" id="IPR051687">
    <property type="entry name" value="Peroxisomal_Beta-Oxidation"/>
</dbReference>
<evidence type="ECO:0000256" key="1">
    <source>
        <dbReference type="ARBA" id="ARBA00006484"/>
    </source>
</evidence>
<gene>
    <name evidence="5" type="ORF">HKK74_30640</name>
</gene>
<dbReference type="Pfam" id="PF00106">
    <property type="entry name" value="adh_short"/>
    <property type="match status" value="1"/>
</dbReference>
<evidence type="ECO:0000256" key="2">
    <source>
        <dbReference type="ARBA" id="ARBA00023002"/>
    </source>
</evidence>
<evidence type="ECO:0000313" key="6">
    <source>
        <dbReference type="Proteomes" id="UP000805614"/>
    </source>
</evidence>
<dbReference type="Gene3D" id="3.40.50.720">
    <property type="entry name" value="NAD(P)-binding Rossmann-like Domain"/>
    <property type="match status" value="1"/>
</dbReference>
<keyword evidence="6" id="KW-1185">Reference proteome</keyword>
<dbReference type="SUPFAM" id="SSF51735">
    <property type="entry name" value="NAD(P)-binding Rossmann-fold domains"/>
    <property type="match status" value="1"/>
</dbReference>
<comment type="similarity">
    <text evidence="1 3">Belongs to the short-chain dehydrogenases/reductases (SDR) family.</text>
</comment>
<organism evidence="5 6">
    <name type="scientific">Actinomadura alba</name>
    <dbReference type="NCBI Taxonomy" id="406431"/>
    <lineage>
        <taxon>Bacteria</taxon>
        <taxon>Bacillati</taxon>
        <taxon>Actinomycetota</taxon>
        <taxon>Actinomycetes</taxon>
        <taxon>Streptosporangiales</taxon>
        <taxon>Thermomonosporaceae</taxon>
        <taxon>Actinomadura</taxon>
    </lineage>
</organism>
<comment type="caution">
    <text evidence="5">The sequence shown here is derived from an EMBL/GenBank/DDBJ whole genome shotgun (WGS) entry which is preliminary data.</text>
</comment>
<dbReference type="InterPro" id="IPR002347">
    <property type="entry name" value="SDR_fam"/>
</dbReference>
<keyword evidence="2" id="KW-0560">Oxidoreductase</keyword>
<dbReference type="InterPro" id="IPR057326">
    <property type="entry name" value="KR_dom"/>
</dbReference>
<accession>A0ABR7LY83</accession>
<dbReference type="RefSeq" id="WP_187246870.1">
    <property type="nucleotide sequence ID" value="NZ_BAAAOK010000011.1"/>
</dbReference>
<evidence type="ECO:0000256" key="3">
    <source>
        <dbReference type="RuleBase" id="RU000363"/>
    </source>
</evidence>
<dbReference type="PANTHER" id="PTHR45024:SF2">
    <property type="entry name" value="SCP2 DOMAIN-CONTAINING PROTEIN"/>
    <property type="match status" value="1"/>
</dbReference>
<dbReference type="CDD" id="cd05353">
    <property type="entry name" value="hydroxyacyl-CoA-like_DH_SDR_c-like"/>
    <property type="match status" value="1"/>
</dbReference>
<sequence>MTELRFDERVAVVTGAGHGLGRQHALELAARGAKVVVNDLGGDVHGGGASSGPAQEVVDEITKNGGQAVADAGNVATEEGAQGIVQSALDAFGKVDIVVNNAGILRDRSVKNMSAAEFDAVIAVHLRGSFLVARAAWSHLRDQGYGRVVNTSSPSGLFGNFGQANYSAAKMGLVGLTKTLALEGAKYGVKVNAIAPVAYTRMTEDLFPPEFAGKLGVELVTPLVAWLAHESVDVTGETYSVGGGRIARVFVAEGPGFAKKDGLTIEDVRDNWQQINAETPYIVPKNIGEQTSATFEALK</sequence>
<feature type="domain" description="Ketoreductase" evidence="4">
    <location>
        <begin position="9"/>
        <end position="199"/>
    </location>
</feature>
<dbReference type="InterPro" id="IPR020904">
    <property type="entry name" value="Sc_DH/Rdtase_CS"/>
</dbReference>
<evidence type="ECO:0000313" key="5">
    <source>
        <dbReference type="EMBL" id="MBC6469820.1"/>
    </source>
</evidence>
<proteinExistence type="inferred from homology"/>
<protein>
    <submittedName>
        <fullName evidence="5">SDR family oxidoreductase</fullName>
    </submittedName>
</protein>
<dbReference type="InterPro" id="IPR036291">
    <property type="entry name" value="NAD(P)-bd_dom_sf"/>
</dbReference>
<dbReference type="PROSITE" id="PS00061">
    <property type="entry name" value="ADH_SHORT"/>
    <property type="match status" value="1"/>
</dbReference>
<dbReference type="PRINTS" id="PR00081">
    <property type="entry name" value="GDHRDH"/>
</dbReference>